<evidence type="ECO:0000313" key="2">
    <source>
        <dbReference type="Proteomes" id="UP000789525"/>
    </source>
</evidence>
<protein>
    <submittedName>
        <fullName evidence="1">11318_t:CDS:1</fullName>
    </submittedName>
</protein>
<organism evidence="1 2">
    <name type="scientific">Acaulospora colombiana</name>
    <dbReference type="NCBI Taxonomy" id="27376"/>
    <lineage>
        <taxon>Eukaryota</taxon>
        <taxon>Fungi</taxon>
        <taxon>Fungi incertae sedis</taxon>
        <taxon>Mucoromycota</taxon>
        <taxon>Glomeromycotina</taxon>
        <taxon>Glomeromycetes</taxon>
        <taxon>Diversisporales</taxon>
        <taxon>Acaulosporaceae</taxon>
        <taxon>Acaulospora</taxon>
    </lineage>
</organism>
<sequence>ELFTEGGGMFRLSELFRYRELGGDVSKMPELEGRLNAIKDAGIRVSGTIDARGGAFPHSFYDFYHTYVHSIEELPSPSPFSAPSHGQGATVGINQALRPPQPSITAPSDGMSTPTSAQPTVS</sequence>
<name>A0ACA9R7W7_9GLOM</name>
<feature type="non-terminal residue" evidence="1">
    <location>
        <position position="122"/>
    </location>
</feature>
<reference evidence="1" key="1">
    <citation type="submission" date="2021-06" db="EMBL/GenBank/DDBJ databases">
        <authorList>
            <person name="Kallberg Y."/>
            <person name="Tangrot J."/>
            <person name="Rosling A."/>
        </authorList>
    </citation>
    <scope>NUCLEOTIDE SEQUENCE</scope>
    <source>
        <strain evidence="1">CL356</strain>
    </source>
</reference>
<dbReference type="EMBL" id="CAJVPT010071191">
    <property type="protein sequence ID" value="CAG8780354.1"/>
    <property type="molecule type" value="Genomic_DNA"/>
</dbReference>
<gene>
    <name evidence="1" type="ORF">ACOLOM_LOCUS14293</name>
</gene>
<keyword evidence="2" id="KW-1185">Reference proteome</keyword>
<dbReference type="Proteomes" id="UP000789525">
    <property type="component" value="Unassembled WGS sequence"/>
</dbReference>
<comment type="caution">
    <text evidence="1">The sequence shown here is derived from an EMBL/GenBank/DDBJ whole genome shotgun (WGS) entry which is preliminary data.</text>
</comment>
<feature type="non-terminal residue" evidence="1">
    <location>
        <position position="1"/>
    </location>
</feature>
<accession>A0ACA9R7W7</accession>
<proteinExistence type="predicted"/>
<evidence type="ECO:0000313" key="1">
    <source>
        <dbReference type="EMBL" id="CAG8780354.1"/>
    </source>
</evidence>